<organism evidence="8 9">
    <name type="scientific">Ignatzschineria indica</name>
    <dbReference type="NCBI Taxonomy" id="472583"/>
    <lineage>
        <taxon>Bacteria</taxon>
        <taxon>Pseudomonadati</taxon>
        <taxon>Pseudomonadota</taxon>
        <taxon>Gammaproteobacteria</taxon>
        <taxon>Cardiobacteriales</taxon>
        <taxon>Ignatzschineriaceae</taxon>
        <taxon>Ignatzschineria</taxon>
    </lineage>
</organism>
<dbReference type="NCBIfam" id="TIGR00722">
    <property type="entry name" value="ttdA_fumA_fumB"/>
    <property type="match status" value="1"/>
</dbReference>
<keyword evidence="5" id="KW-0411">Iron-sulfur</keyword>
<dbReference type="AlphaFoldDB" id="A0A2U2ALR6"/>
<evidence type="ECO:0000256" key="3">
    <source>
        <dbReference type="ARBA" id="ARBA00022723"/>
    </source>
</evidence>
<dbReference type="PANTHER" id="PTHR30389:SF17">
    <property type="entry name" value="L(+)-TARTRATE DEHYDRATASE SUBUNIT ALPHA-RELATED"/>
    <property type="match status" value="1"/>
</dbReference>
<dbReference type="RefSeq" id="WP_109235366.1">
    <property type="nucleotide sequence ID" value="NZ_BMXZ01000001.1"/>
</dbReference>
<gene>
    <name evidence="8" type="ORF">DC082_01040</name>
</gene>
<evidence type="ECO:0000313" key="8">
    <source>
        <dbReference type="EMBL" id="PWD84162.1"/>
    </source>
</evidence>
<keyword evidence="2" id="KW-0004">4Fe-4S</keyword>
<evidence type="ECO:0000256" key="5">
    <source>
        <dbReference type="ARBA" id="ARBA00023014"/>
    </source>
</evidence>
<evidence type="ECO:0000256" key="6">
    <source>
        <dbReference type="ARBA" id="ARBA00023239"/>
    </source>
</evidence>
<proteinExistence type="inferred from homology"/>
<keyword evidence="4" id="KW-0408">Iron</keyword>
<evidence type="ECO:0000256" key="2">
    <source>
        <dbReference type="ARBA" id="ARBA00022485"/>
    </source>
</evidence>
<dbReference type="NCBIfam" id="NF004885">
    <property type="entry name" value="PRK06246.1"/>
    <property type="match status" value="1"/>
</dbReference>
<reference evidence="8 9" key="1">
    <citation type="journal article" date="2018" name="Genome Announc.">
        <title>Ignatzschineria cameli sp. nov., isolated from necrotic foot tissue of dromedaries (Camelus dromedarius) and associated maggots (Wohlfahrtia species) in Dubai.</title>
        <authorList>
            <person name="Tsang C.C."/>
            <person name="Tang J.Y."/>
            <person name="Fong J.Y."/>
            <person name="Kinne J."/>
            <person name="Lee H.H."/>
            <person name="Joseph M."/>
            <person name="Jose S."/>
            <person name="Schuster R.K."/>
            <person name="Tang Y."/>
            <person name="Sivakumar S."/>
            <person name="Chen J.H."/>
            <person name="Teng J.L."/>
            <person name="Lau S.K."/>
            <person name="Wernery U."/>
            <person name="Woo P.C."/>
        </authorList>
    </citation>
    <scope>NUCLEOTIDE SEQUENCE [LARGE SCALE GENOMIC DNA]</scope>
    <source>
        <strain evidence="8 9">KCTC 22643</strain>
    </source>
</reference>
<comment type="caution">
    <text evidence="8">The sequence shown here is derived from an EMBL/GenBank/DDBJ whole genome shotgun (WGS) entry which is preliminary data.</text>
</comment>
<name>A0A2U2ALR6_9GAMM</name>
<dbReference type="GO" id="GO:0051539">
    <property type="term" value="F:4 iron, 4 sulfur cluster binding"/>
    <property type="evidence" value="ECO:0007669"/>
    <property type="project" value="UniProtKB-KW"/>
</dbReference>
<evidence type="ECO:0000256" key="4">
    <source>
        <dbReference type="ARBA" id="ARBA00023004"/>
    </source>
</evidence>
<comment type="similarity">
    <text evidence="1">Belongs to the class-I fumarase family.</text>
</comment>
<dbReference type="Proteomes" id="UP000244948">
    <property type="component" value="Unassembled WGS sequence"/>
</dbReference>
<accession>A0A2U2ALR6</accession>
<keyword evidence="3" id="KW-0479">Metal-binding</keyword>
<dbReference type="Pfam" id="PF05681">
    <property type="entry name" value="Fumerase"/>
    <property type="match status" value="1"/>
</dbReference>
<evidence type="ECO:0000313" key="9">
    <source>
        <dbReference type="Proteomes" id="UP000244948"/>
    </source>
</evidence>
<dbReference type="PANTHER" id="PTHR30389">
    <property type="entry name" value="FUMARATE HYDRATASE-RELATED"/>
    <property type="match status" value="1"/>
</dbReference>
<dbReference type="GO" id="GO:0046872">
    <property type="term" value="F:metal ion binding"/>
    <property type="evidence" value="ECO:0007669"/>
    <property type="project" value="UniProtKB-KW"/>
</dbReference>
<protein>
    <submittedName>
        <fullName evidence="8">Fumarate hydratase</fullName>
    </submittedName>
</protein>
<keyword evidence="6" id="KW-0456">Lyase</keyword>
<evidence type="ECO:0000259" key="7">
    <source>
        <dbReference type="Pfam" id="PF05681"/>
    </source>
</evidence>
<dbReference type="InterPro" id="IPR051208">
    <property type="entry name" value="Class-I_Fumarase/Tartrate_DH"/>
</dbReference>
<keyword evidence="9" id="KW-1185">Reference proteome</keyword>
<evidence type="ECO:0000256" key="1">
    <source>
        <dbReference type="ARBA" id="ARBA00008876"/>
    </source>
</evidence>
<sequence length="280" mass="29967">MRKINVAAITDLVAELSIEANTSLSDDIYSCLGSCMQNESSPLGRNILQTIIDNADLAKRERRPMCQDTGQTVVFVELGQDLHIEGGLLEDAINAGIREGYRRGYLRNSVVKTPFDRINTGDNTPGVIHYEIVAGDQLKITVSPKGFGSENMSQLKMLKPSDGLEGVKEFILQVVKDAGSNPCPPIIVGVGVGGTMEKAALLSKKALLKPIDIVNEDPFLASLEAELLEKINELEIGPAGFGGKTTALAVNINLYPTHIAGLPVAVNIGCHANRHAEGIL</sequence>
<dbReference type="EMBL" id="QEWR01000002">
    <property type="protein sequence ID" value="PWD84162.1"/>
    <property type="molecule type" value="Genomic_DNA"/>
</dbReference>
<dbReference type="InterPro" id="IPR004646">
    <property type="entry name" value="Fe-S_hydro-lyase_TtdA-typ_cat"/>
</dbReference>
<feature type="domain" description="Fe-S hydro-lyase tartrate dehydratase alpha-type catalytic" evidence="7">
    <location>
        <begin position="11"/>
        <end position="277"/>
    </location>
</feature>
<dbReference type="GO" id="GO:0016829">
    <property type="term" value="F:lyase activity"/>
    <property type="evidence" value="ECO:0007669"/>
    <property type="project" value="UniProtKB-KW"/>
</dbReference>